<dbReference type="InterPro" id="IPR051533">
    <property type="entry name" value="WaaL-like"/>
</dbReference>
<comment type="subcellular location">
    <subcellularLocation>
        <location evidence="1">Membrane</location>
        <topology evidence="1">Multi-pass membrane protein</topology>
    </subcellularLocation>
</comment>
<dbReference type="GO" id="GO:0016874">
    <property type="term" value="F:ligase activity"/>
    <property type="evidence" value="ECO:0007669"/>
    <property type="project" value="UniProtKB-KW"/>
</dbReference>
<evidence type="ECO:0000256" key="3">
    <source>
        <dbReference type="ARBA" id="ARBA00022989"/>
    </source>
</evidence>
<reference evidence="7 8" key="1">
    <citation type="journal article" date="2020" name="Cell Host Microbe">
        <title>Functional and Genomic Variation between Human-Derived Isolates of Lachnospiraceae Reveals Inter- and Intra-Species Diversity.</title>
        <authorList>
            <person name="Sorbara M.T."/>
            <person name="Littmann E.R."/>
            <person name="Fontana E."/>
            <person name="Moody T.U."/>
            <person name="Kohout C.E."/>
            <person name="Gjonbalaj M."/>
            <person name="Eaton V."/>
            <person name="Seok R."/>
            <person name="Leiner I.M."/>
            <person name="Pamer E.G."/>
        </authorList>
    </citation>
    <scope>NUCLEOTIDE SEQUENCE [LARGE SCALE GENOMIC DNA]</scope>
    <source>
        <strain evidence="7 8">MSK.14.57</strain>
    </source>
</reference>
<keyword evidence="8" id="KW-1185">Reference proteome</keyword>
<feature type="domain" description="O-antigen ligase-related" evidence="6">
    <location>
        <begin position="190"/>
        <end position="332"/>
    </location>
</feature>
<comment type="caution">
    <text evidence="7">The sequence shown here is derived from an EMBL/GenBank/DDBJ whole genome shotgun (WGS) entry which is preliminary data.</text>
</comment>
<feature type="transmembrane region" description="Helical" evidence="5">
    <location>
        <begin position="91"/>
        <end position="109"/>
    </location>
</feature>
<organism evidence="7 8">
    <name type="scientific">Anaerostipes hadrus</name>
    <dbReference type="NCBI Taxonomy" id="649756"/>
    <lineage>
        <taxon>Bacteria</taxon>
        <taxon>Bacillati</taxon>
        <taxon>Bacillota</taxon>
        <taxon>Clostridia</taxon>
        <taxon>Lachnospirales</taxon>
        <taxon>Lachnospiraceae</taxon>
        <taxon>Anaerostipes</taxon>
    </lineage>
</organism>
<keyword evidence="4 5" id="KW-0472">Membrane</keyword>
<feature type="transmembrane region" description="Helical" evidence="5">
    <location>
        <begin position="316"/>
        <end position="344"/>
    </location>
</feature>
<dbReference type="RefSeq" id="WP_055231871.1">
    <property type="nucleotide sequence ID" value="NZ_CYZM01000002.1"/>
</dbReference>
<evidence type="ECO:0000256" key="1">
    <source>
        <dbReference type="ARBA" id="ARBA00004141"/>
    </source>
</evidence>
<evidence type="ECO:0000256" key="5">
    <source>
        <dbReference type="SAM" id="Phobius"/>
    </source>
</evidence>
<keyword evidence="7" id="KW-0436">Ligase</keyword>
<gene>
    <name evidence="7" type="ORF">G5A72_06210</name>
</gene>
<keyword evidence="3 5" id="KW-1133">Transmembrane helix</keyword>
<accession>A0ABX2HWR6</accession>
<dbReference type="Proteomes" id="UP001644750">
    <property type="component" value="Unassembled WGS sequence"/>
</dbReference>
<feature type="transmembrane region" description="Helical" evidence="5">
    <location>
        <begin position="36"/>
        <end position="54"/>
    </location>
</feature>
<dbReference type="Pfam" id="PF04932">
    <property type="entry name" value="Wzy_C"/>
    <property type="match status" value="1"/>
</dbReference>
<feature type="transmembrane region" description="Helical" evidence="5">
    <location>
        <begin position="356"/>
        <end position="381"/>
    </location>
</feature>
<feature type="transmembrane region" description="Helical" evidence="5">
    <location>
        <begin position="207"/>
        <end position="222"/>
    </location>
</feature>
<feature type="transmembrane region" description="Helical" evidence="5">
    <location>
        <begin position="185"/>
        <end position="201"/>
    </location>
</feature>
<evidence type="ECO:0000256" key="2">
    <source>
        <dbReference type="ARBA" id="ARBA00022692"/>
    </source>
</evidence>
<evidence type="ECO:0000313" key="7">
    <source>
        <dbReference type="EMBL" id="NSJ79186.1"/>
    </source>
</evidence>
<dbReference type="InterPro" id="IPR007016">
    <property type="entry name" value="O-antigen_ligase-rel_domated"/>
</dbReference>
<evidence type="ECO:0000256" key="4">
    <source>
        <dbReference type="ARBA" id="ARBA00023136"/>
    </source>
</evidence>
<feature type="transmembrane region" description="Helical" evidence="5">
    <location>
        <begin position="116"/>
        <end position="140"/>
    </location>
</feature>
<dbReference type="PANTHER" id="PTHR37422:SF13">
    <property type="entry name" value="LIPOPOLYSACCHARIDE BIOSYNTHESIS PROTEIN PA4999-RELATED"/>
    <property type="match status" value="1"/>
</dbReference>
<feature type="transmembrane region" description="Helical" evidence="5">
    <location>
        <begin position="160"/>
        <end position="178"/>
    </location>
</feature>
<evidence type="ECO:0000313" key="8">
    <source>
        <dbReference type="Proteomes" id="UP001644750"/>
    </source>
</evidence>
<dbReference type="EMBL" id="JAAITB010000011">
    <property type="protein sequence ID" value="NSJ79186.1"/>
    <property type="molecule type" value="Genomic_DNA"/>
</dbReference>
<sequence length="409" mass="46777">MSTNSVNRIIKFCYLIPFFFLIKPDYFSYLGAFSSIYNLGFILFFALIVCKEFFLIKKRKSISKITLLVILIIIYPFIVSVFYGVEINQAIYIPLIQTLGIALLLEIGVQERFNECLSALALLLEIYIYINFLSIILFPNGLYNADFYSGNYWFLGYKNVMIRFILPGVCINFISAVCRKEKHTFRICILCAIAIASLIMVDNKTGIIGLAIIIISAILFSKKKLPRFINLRNTLIIIGIISVLLGTTSLLSEFSPILKSMGETVSVMSRQAVWFRAIQMFMKNPLFGYGLRSGDQYRKLINLSTGWGYFSHPHNYILFTLIQGGIIVVLLIVVLFICLSRTYIEHQNNYGCKMLIFMYLGFFVMGITESLTGATLLYPLAILMDGMKNRKIEYNFRIKNKKVILKWGG</sequence>
<keyword evidence="2 5" id="KW-0812">Transmembrane</keyword>
<protein>
    <submittedName>
        <fullName evidence="7">O-antigen ligase family protein</fullName>
    </submittedName>
</protein>
<feature type="transmembrane region" description="Helical" evidence="5">
    <location>
        <begin position="234"/>
        <end position="252"/>
    </location>
</feature>
<evidence type="ECO:0000259" key="6">
    <source>
        <dbReference type="Pfam" id="PF04932"/>
    </source>
</evidence>
<proteinExistence type="predicted"/>
<feature type="transmembrane region" description="Helical" evidence="5">
    <location>
        <begin position="66"/>
        <end position="85"/>
    </location>
</feature>
<name>A0ABX2HWR6_ANAHA</name>
<dbReference type="PANTHER" id="PTHR37422">
    <property type="entry name" value="TEICHURONIC ACID BIOSYNTHESIS PROTEIN TUAE"/>
    <property type="match status" value="1"/>
</dbReference>